<dbReference type="Proteomes" id="UP001589627">
    <property type="component" value="Unassembled WGS sequence"/>
</dbReference>
<evidence type="ECO:0000313" key="5">
    <source>
        <dbReference type="Proteomes" id="UP001589627"/>
    </source>
</evidence>
<dbReference type="InterPro" id="IPR027417">
    <property type="entry name" value="P-loop_NTPase"/>
</dbReference>
<feature type="domain" description="NadR/Ttd14 AAA" evidence="3">
    <location>
        <begin position="374"/>
        <end position="528"/>
    </location>
</feature>
<dbReference type="SUPFAM" id="SSF52540">
    <property type="entry name" value="P-loop containing nucleoside triphosphate hydrolases"/>
    <property type="match status" value="1"/>
</dbReference>
<dbReference type="Gene3D" id="3.40.50.300">
    <property type="entry name" value="P-loop containing nucleotide triphosphate hydrolases"/>
    <property type="match status" value="2"/>
</dbReference>
<dbReference type="InterPro" id="IPR054787">
    <property type="entry name" value="TrlF_ATPase"/>
</dbReference>
<dbReference type="Pfam" id="PF13521">
    <property type="entry name" value="AAA_28"/>
    <property type="match status" value="1"/>
</dbReference>
<dbReference type="NCBIfam" id="NF045780">
    <property type="entry name" value="TrlF_fam_ATP"/>
    <property type="match status" value="1"/>
</dbReference>
<feature type="compositionally biased region" description="Polar residues" evidence="2">
    <location>
        <begin position="592"/>
        <end position="608"/>
    </location>
</feature>
<keyword evidence="1" id="KW-0175">Coiled coil</keyword>
<keyword evidence="5" id="KW-1185">Reference proteome</keyword>
<dbReference type="SUPFAM" id="SSF89550">
    <property type="entry name" value="PHP domain-like"/>
    <property type="match status" value="1"/>
</dbReference>
<proteinExistence type="predicted"/>
<feature type="coiled-coil region" evidence="1">
    <location>
        <begin position="677"/>
        <end position="711"/>
    </location>
</feature>
<name>A0ABV5Y721_9ACTN</name>
<dbReference type="RefSeq" id="WP_378193646.1">
    <property type="nucleotide sequence ID" value="NZ_JBHLZP010000003.1"/>
</dbReference>
<feature type="region of interest" description="Disordered" evidence="2">
    <location>
        <begin position="993"/>
        <end position="1027"/>
    </location>
</feature>
<protein>
    <submittedName>
        <fullName evidence="4">TrlF family AAA-like ATPase</fullName>
    </submittedName>
</protein>
<feature type="coiled-coil region" evidence="1">
    <location>
        <begin position="507"/>
        <end position="580"/>
    </location>
</feature>
<evidence type="ECO:0000313" key="4">
    <source>
        <dbReference type="EMBL" id="MFB9830810.1"/>
    </source>
</evidence>
<evidence type="ECO:0000259" key="3">
    <source>
        <dbReference type="Pfam" id="PF13521"/>
    </source>
</evidence>
<reference evidence="4 5" key="1">
    <citation type="submission" date="2024-09" db="EMBL/GenBank/DDBJ databases">
        <authorList>
            <person name="Sun Q."/>
            <person name="Mori K."/>
        </authorList>
    </citation>
    <scope>NUCLEOTIDE SEQUENCE [LARGE SCALE GENOMIC DNA]</scope>
    <source>
        <strain evidence="4 5">TBRC 0563</strain>
    </source>
</reference>
<accession>A0ABV5Y721</accession>
<dbReference type="InterPro" id="IPR038727">
    <property type="entry name" value="NadR/Ttd14_AAA_dom"/>
</dbReference>
<sequence length="1027" mass="115156">MLLQLSNALAKMIRVAGGTRWPVYDTSRRHSSLTGLDLCRPDGNAAPAAMRNAPKPGATMTSKWYKCDLQVATPAWRMRLPKDRSYNFDKPDDRKAFADLYMDHLKRRGIEVIALTDHHTATWLGDMKDAGVRAGITVFPGVEVTTGTGSDGAHLILIGDLSKTEQDIEILLAKVCGFDEPEHPKFNPARKRDPAPAPRSIGDILDDLPDGWLAIAPHALADNGLASLKTVGDTLRWKALHHDRLSAVDVGHFNAGEGAEGKRQGFNQRFRARELDDLPCLKRLAFISTSDAYCVEDLGSRFSWIRMNEPSLEGLRQAFLDHEARIICDWDDRLADRPDPNHVDHAWVESVTLGGRLGNSASPMNVTFVPWLNVIIGGRGSGKSTIVAALRQLYGTTDGLPESLRAETEDFVERVFDTAELAAAHHLEISGERQSAHWTRKDGPTTDRGITTKTAFPIRLFGQKELYERIKSVPSDPYVASRNLLGLIDEAVEAAGDGSRHEFTEGRAALEDRCEQLVRERQRVQVALGRKNELEARAVELGRQIAVLDNAEFKTRREHNEAILRERAELESIATNLNQTISDIRRHAEGLLSQSSHASQPDARSSTRAPHLRRLDDVRARLLNDLLTATGQAETDAKAAEAARQEGPWADEVRHAADDEAAYQAELGEAGVDPEKYLGLREELSTVERGLADLEEQQRRLTQLKEDEASAWNALATFYDGRRRRRTHLVDDVHRKSGSLRFDLASHGDWAGWESAARELLNLRVDGFVTDVRAVAKWLWSGRTDNFEARLLTWRHALVDSQPAAYRLLEDDLPDVRKPWWQKLQKLDATLRLRLSMLMADDVITMRFLKTGGRADHAEDWQDVSHGSPGQRSAAMLSFVLHQGTEPLVIDQPEDDLDTALISQLIVTELRKSRWKRQVIIVTHNANIPVLSDAEQILVLEAHEGSLRVKESDGQQHLGPIEVMKVRREIQNVLEGGVAAFITRERRYDNELSTYRRDLAAAERPRDPDRSSHDKRREPSPRPQKAE</sequence>
<organism evidence="4 5">
    <name type="scientific">Actinoallomurus acaciae</name>
    <dbReference type="NCBI Taxonomy" id="502577"/>
    <lineage>
        <taxon>Bacteria</taxon>
        <taxon>Bacillati</taxon>
        <taxon>Actinomycetota</taxon>
        <taxon>Actinomycetes</taxon>
        <taxon>Streptosporangiales</taxon>
        <taxon>Thermomonosporaceae</taxon>
        <taxon>Actinoallomurus</taxon>
    </lineage>
</organism>
<dbReference type="EMBL" id="JBHLZP010000003">
    <property type="protein sequence ID" value="MFB9830810.1"/>
    <property type="molecule type" value="Genomic_DNA"/>
</dbReference>
<evidence type="ECO:0000256" key="1">
    <source>
        <dbReference type="SAM" id="Coils"/>
    </source>
</evidence>
<dbReference type="InterPro" id="IPR016195">
    <property type="entry name" value="Pol/histidinol_Pase-like"/>
</dbReference>
<feature type="region of interest" description="Disordered" evidence="2">
    <location>
        <begin position="592"/>
        <end position="611"/>
    </location>
</feature>
<gene>
    <name evidence="4" type="ORF">ACFFNX_01215</name>
</gene>
<dbReference type="Gene3D" id="3.20.20.140">
    <property type="entry name" value="Metal-dependent hydrolases"/>
    <property type="match status" value="1"/>
</dbReference>
<evidence type="ECO:0000256" key="2">
    <source>
        <dbReference type="SAM" id="MobiDB-lite"/>
    </source>
</evidence>
<comment type="caution">
    <text evidence="4">The sequence shown here is derived from an EMBL/GenBank/DDBJ whole genome shotgun (WGS) entry which is preliminary data.</text>
</comment>